<feature type="domain" description="Amidohydrolase 3" evidence="1">
    <location>
        <begin position="43"/>
        <end position="493"/>
    </location>
</feature>
<dbReference type="KEGG" id="psai:C3B54_11739"/>
<dbReference type="EMBL" id="CP026923">
    <property type="protein sequence ID" value="AVG23720.1"/>
    <property type="molecule type" value="Genomic_DNA"/>
</dbReference>
<dbReference type="RefSeq" id="WP_104913292.1">
    <property type="nucleotide sequence ID" value="NZ_CP026923.1"/>
</dbReference>
<evidence type="ECO:0000313" key="2">
    <source>
        <dbReference type="EMBL" id="AVG23720.1"/>
    </source>
</evidence>
<evidence type="ECO:0000259" key="1">
    <source>
        <dbReference type="Pfam" id="PF07969"/>
    </source>
</evidence>
<dbReference type="Gene3D" id="3.20.20.140">
    <property type="entry name" value="Metal-dependent hydrolases"/>
    <property type="match status" value="1"/>
</dbReference>
<organism evidence="2 3">
    <name type="scientific">Pontimonas salivibrio</name>
    <dbReference type="NCBI Taxonomy" id="1159327"/>
    <lineage>
        <taxon>Bacteria</taxon>
        <taxon>Bacillati</taxon>
        <taxon>Actinomycetota</taxon>
        <taxon>Actinomycetes</taxon>
        <taxon>Micrococcales</taxon>
        <taxon>Microbacteriaceae</taxon>
        <taxon>Pontimonas</taxon>
    </lineage>
</organism>
<dbReference type="AlphaFoldDB" id="A0A2L2BPW8"/>
<proteinExistence type="predicted"/>
<dbReference type="InterPro" id="IPR032466">
    <property type="entry name" value="Metal_Hydrolase"/>
</dbReference>
<keyword evidence="2" id="KW-0378">Hydrolase</keyword>
<accession>A0A2L2BPW8</accession>
<dbReference type="InterPro" id="IPR013108">
    <property type="entry name" value="Amidohydro_3"/>
</dbReference>
<dbReference type="Gene3D" id="3.10.310.70">
    <property type="match status" value="1"/>
</dbReference>
<name>A0A2L2BPW8_9MICO</name>
<dbReference type="SUPFAM" id="SSF51338">
    <property type="entry name" value="Composite domain of metallo-dependent hydrolases"/>
    <property type="match status" value="1"/>
</dbReference>
<protein>
    <submittedName>
        <fullName evidence="2">YtcJ-like metal dependent amidohydrolase</fullName>
    </submittedName>
</protein>
<dbReference type="PANTHER" id="PTHR22642:SF2">
    <property type="entry name" value="PROTEIN LONG AFTER FAR-RED 3"/>
    <property type="match status" value="1"/>
</dbReference>
<dbReference type="Gene3D" id="2.30.40.10">
    <property type="entry name" value="Urease, subunit C, domain 1"/>
    <property type="match status" value="1"/>
</dbReference>
<reference evidence="2 3" key="1">
    <citation type="submission" date="2018-02" db="EMBL/GenBank/DDBJ databases">
        <title>Complete genome of the streamlined marine actinobacterium Pontimonas salivibrio CL-TW6 adapted to coastal planktonic lifestype.</title>
        <authorList>
            <person name="Cho B.C."/>
            <person name="Hardies S.C."/>
            <person name="Jang G.I."/>
            <person name="Hwang C.Y."/>
        </authorList>
    </citation>
    <scope>NUCLEOTIDE SEQUENCE [LARGE SCALE GENOMIC DNA]</scope>
    <source>
        <strain evidence="2 3">CL-TW6</strain>
    </source>
</reference>
<dbReference type="InterPro" id="IPR011059">
    <property type="entry name" value="Metal-dep_hydrolase_composite"/>
</dbReference>
<gene>
    <name evidence="2" type="ORF">C3B54_11739</name>
</gene>
<dbReference type="PANTHER" id="PTHR22642">
    <property type="entry name" value="IMIDAZOLONEPROPIONASE"/>
    <property type="match status" value="1"/>
</dbReference>
<dbReference type="Pfam" id="PF07969">
    <property type="entry name" value="Amidohydro_3"/>
    <property type="match status" value="1"/>
</dbReference>
<dbReference type="SUPFAM" id="SSF51556">
    <property type="entry name" value="Metallo-dependent hydrolases"/>
    <property type="match status" value="1"/>
</dbReference>
<evidence type="ECO:0000313" key="3">
    <source>
        <dbReference type="Proteomes" id="UP000243077"/>
    </source>
</evidence>
<dbReference type="Proteomes" id="UP000243077">
    <property type="component" value="Chromosome"/>
</dbReference>
<keyword evidence="3" id="KW-1185">Reference proteome</keyword>
<dbReference type="OrthoDB" id="3238066at2"/>
<sequence>MILRRATLFDQPERGLVDVRVRGGLIDHIGAAGSIEADAALEEHDLDGRVLAPGLWDEHVHLGSWAEYRRRVSLEAAESAVEAAQLMATATAEAANTADVMIGAGFRDGLWSDPKTAALLDQFSGAQPWVLWSIDLHSVWLNTAAAEMLGHAEALPEGVLREREAFGLAEKLASVDGDSRDQWVADALVAASARGVVGIVDFDFDDNHANWQRRRLGRDDWGTRVHYAVYPDYLEQAIGRGDQTGKPVAPGVSVGYLKVITDGSLNTRTAYCCQPYRGIPGEEFGAMNYPVAELEALMVRGKDAGLSPAFHAIGDEANRVVLDLFEAVGVPGRIEHAQLLRDVDFSRFATLGVTASVQPQHAVDDREVADHYWSDRTDRVIAIRSLLDAGAHVVFGSDAPVSSLDPLAQIAAAVARTDDDRSSWVAAQRIGVRAAFRASARNDVAVGEPADLAVLGADPLWLGRAFASDPSRLAQALRELPVELTVVEGRVTHSTLSR</sequence>
<dbReference type="GO" id="GO:0016810">
    <property type="term" value="F:hydrolase activity, acting on carbon-nitrogen (but not peptide) bonds"/>
    <property type="evidence" value="ECO:0007669"/>
    <property type="project" value="InterPro"/>
</dbReference>